<name>S3CZU0_GLAL2</name>
<reference evidence="2 3" key="1">
    <citation type="journal article" date="2013" name="BMC Genomics">
        <title>Genomics-driven discovery of the pneumocandin biosynthetic gene cluster in the fungus Glarea lozoyensis.</title>
        <authorList>
            <person name="Chen L."/>
            <person name="Yue Q."/>
            <person name="Zhang X."/>
            <person name="Xiang M."/>
            <person name="Wang C."/>
            <person name="Li S."/>
            <person name="Che Y."/>
            <person name="Ortiz-Lopez F.J."/>
            <person name="Bills G.F."/>
            <person name="Liu X."/>
            <person name="An Z."/>
        </authorList>
    </citation>
    <scope>NUCLEOTIDE SEQUENCE [LARGE SCALE GENOMIC DNA]</scope>
    <source>
        <strain evidence="3">ATCC 20868 / MF5171</strain>
    </source>
</reference>
<dbReference type="InterPro" id="IPR010730">
    <property type="entry name" value="HET"/>
</dbReference>
<dbReference type="STRING" id="1116229.S3CZU0"/>
<dbReference type="RefSeq" id="XP_008080827.1">
    <property type="nucleotide sequence ID" value="XM_008082636.1"/>
</dbReference>
<dbReference type="Pfam" id="PF06985">
    <property type="entry name" value="HET"/>
    <property type="match status" value="1"/>
</dbReference>
<sequence length="826" mass="92655">MDSTTIQMQTGAHCIASIITYVADYLLGPNYNRMVLFGVYLLISSRALIKGDSSRAYALISLSSTLFALIGPSQRCFTNFFGFRLFMKHVFTPALGSIDYRPTDKSTILDIVYGPLPLGGYICTFWLTRAVDLYGGSVVYFLTDPKVLPWVISFFLAGNYFNAPIVITDFMKVFESSAATQLAYVVSRLPDGLAILAAQLTSLFEQADSVWAKKEVAKQNASATLYEYESLTNPRQIRLLKILRRKPGCGLQCELVHVELEDRPSFEAISYTWQGQSSTESIIVDDKRLAVTPGVLEIAKYLGSFYEPRYIWIDGVCINQQNLDEKNVQVPLMKEIYLQSYRVILWLGPQYQVKDAHLARRLLCQLVYGKVEYDADRRKFLEGLRKKRDPGLLAAVKLFSHPWFSRTWVLQEMALARKLAMVYGTICLDWPLVDSGIQIMLDPYTVGFTQMEHRLIGITGMELRERFRNLNTAWFMTVVRQHVQSKQRVSLGLLLGKSITLEATDSKDKVFALLGLITLDLYQNYTPDYKTPIADVYLDVMCRLLGSKDPSDGRTALQFAGIGYARSAALEGQNIPSWVADWSCDAPGRALRLEAGFSIPDDAQEMVYVRSRSYDDKRLLGLQGVVIDIIRSLGSAFDVSSVTGDVDEYTGRLKAWLHEATDMIGKQLGSLEFPSSLERNIEKTLLSFLLSKRSSIEADIGFKPNSIAYWRSLGDGDQITNYLAHLYEGQTKIESLGAAMEFVNSTEIAGKRFCITQKGRLALVPPLAQEGDILCTVVGMELPIAFRRDISENALPTKPFQLVGSCILDNIKDEAIGVEPQWIIVD</sequence>
<gene>
    <name evidence="2" type="ORF">GLAREA_11854</name>
</gene>
<proteinExistence type="predicted"/>
<keyword evidence="3" id="KW-1185">Reference proteome</keyword>
<dbReference type="OrthoDB" id="2157530at2759"/>
<evidence type="ECO:0000259" key="1">
    <source>
        <dbReference type="Pfam" id="PF06985"/>
    </source>
</evidence>
<evidence type="ECO:0000313" key="2">
    <source>
        <dbReference type="EMBL" id="EPE31772.1"/>
    </source>
</evidence>
<dbReference type="Proteomes" id="UP000016922">
    <property type="component" value="Unassembled WGS sequence"/>
</dbReference>
<dbReference type="GeneID" id="19470895"/>
<protein>
    <submittedName>
        <fullName evidence="2">Heterokaryon incompatibility protein, putative</fullName>
    </submittedName>
</protein>
<dbReference type="PANTHER" id="PTHR24148:SF73">
    <property type="entry name" value="HET DOMAIN PROTEIN (AFU_ORTHOLOGUE AFUA_8G01020)"/>
    <property type="match status" value="1"/>
</dbReference>
<dbReference type="PANTHER" id="PTHR24148">
    <property type="entry name" value="ANKYRIN REPEAT DOMAIN-CONTAINING PROTEIN 39 HOMOLOG-RELATED"/>
    <property type="match status" value="1"/>
</dbReference>
<organism evidence="2 3">
    <name type="scientific">Glarea lozoyensis (strain ATCC 20868 / MF5171)</name>
    <dbReference type="NCBI Taxonomy" id="1116229"/>
    <lineage>
        <taxon>Eukaryota</taxon>
        <taxon>Fungi</taxon>
        <taxon>Dikarya</taxon>
        <taxon>Ascomycota</taxon>
        <taxon>Pezizomycotina</taxon>
        <taxon>Leotiomycetes</taxon>
        <taxon>Helotiales</taxon>
        <taxon>Helotiaceae</taxon>
        <taxon>Glarea</taxon>
    </lineage>
</organism>
<dbReference type="HOGENOM" id="CLU_325996_0_0_1"/>
<dbReference type="eggNOG" id="ENOG502T316">
    <property type="taxonomic scope" value="Eukaryota"/>
</dbReference>
<accession>S3CZU0</accession>
<dbReference type="KEGG" id="glz:GLAREA_11854"/>
<dbReference type="AlphaFoldDB" id="S3CZU0"/>
<evidence type="ECO:0000313" key="3">
    <source>
        <dbReference type="Proteomes" id="UP000016922"/>
    </source>
</evidence>
<dbReference type="InterPro" id="IPR052895">
    <property type="entry name" value="HetReg/Transcr_Mod"/>
</dbReference>
<feature type="domain" description="Heterokaryon incompatibility" evidence="1">
    <location>
        <begin position="266"/>
        <end position="412"/>
    </location>
</feature>
<dbReference type="EMBL" id="KE145360">
    <property type="protein sequence ID" value="EPE31772.1"/>
    <property type="molecule type" value="Genomic_DNA"/>
</dbReference>